<evidence type="ECO:0000313" key="1">
    <source>
        <dbReference type="EMBL" id="PEJ37528.1"/>
    </source>
</evidence>
<dbReference type="InterPro" id="IPR018597">
    <property type="entry name" value="Phage_Tuc2009_YjcQ"/>
</dbReference>
<dbReference type="SUPFAM" id="SSF46785">
    <property type="entry name" value="Winged helix' DNA-binding domain"/>
    <property type="match status" value="1"/>
</dbReference>
<dbReference type="Proteomes" id="UP000220106">
    <property type="component" value="Unassembled WGS sequence"/>
</dbReference>
<comment type="caution">
    <text evidence="1">The sequence shown here is derived from an EMBL/GenBank/DDBJ whole genome shotgun (WGS) entry which is preliminary data.</text>
</comment>
<protein>
    <recommendedName>
        <fullName evidence="3">Phage protein</fullName>
    </recommendedName>
</protein>
<organism evidence="1 2">
    <name type="scientific">Peribacillus butanolivorans</name>
    <dbReference type="NCBI Taxonomy" id="421767"/>
    <lineage>
        <taxon>Bacteria</taxon>
        <taxon>Bacillati</taxon>
        <taxon>Bacillota</taxon>
        <taxon>Bacilli</taxon>
        <taxon>Bacillales</taxon>
        <taxon>Bacillaceae</taxon>
        <taxon>Peribacillus</taxon>
    </lineage>
</organism>
<gene>
    <name evidence="1" type="ORF">CN689_01130</name>
</gene>
<evidence type="ECO:0000313" key="2">
    <source>
        <dbReference type="Proteomes" id="UP000220106"/>
    </source>
</evidence>
<dbReference type="EMBL" id="NUEQ01000004">
    <property type="protein sequence ID" value="PEJ37528.1"/>
    <property type="molecule type" value="Genomic_DNA"/>
</dbReference>
<reference evidence="1 2" key="1">
    <citation type="submission" date="2017-09" db="EMBL/GenBank/DDBJ databases">
        <title>Large-scale bioinformatics analysis of Bacillus genomes uncovers conserved roles of natural products in bacterial physiology.</title>
        <authorList>
            <consortium name="Agbiome Team Llc"/>
            <person name="Bleich R.M."/>
            <person name="Kirk G.J."/>
            <person name="Santa Maria K.C."/>
            <person name="Allen S.E."/>
            <person name="Farag S."/>
            <person name="Shank E.A."/>
            <person name="Bowers A."/>
        </authorList>
    </citation>
    <scope>NUCLEOTIDE SEQUENCE [LARGE SCALE GENOMIC DNA]</scope>
    <source>
        <strain evidence="1 2">AFS003229</strain>
    </source>
</reference>
<dbReference type="Gene3D" id="1.10.10.10">
    <property type="entry name" value="Winged helix-like DNA-binding domain superfamily/Winged helix DNA-binding domain"/>
    <property type="match status" value="1"/>
</dbReference>
<name>A0AAX0SAN6_9BACI</name>
<dbReference type="InterPro" id="IPR036390">
    <property type="entry name" value="WH_DNA-bd_sf"/>
</dbReference>
<sequence length="102" mass="11490">MIRKGVVSVNKERVRLAILKELENGNNAFKHVDLGIEPNALNDAVEFLQDEGYIDGAEVYVTGNYDISNAMIIEKGEDYLEDNSLLMKAYKGLKGARDWKKI</sequence>
<proteinExistence type="predicted"/>
<dbReference type="AlphaFoldDB" id="A0AAX0SAN6"/>
<dbReference type="InterPro" id="IPR036388">
    <property type="entry name" value="WH-like_DNA-bd_sf"/>
</dbReference>
<dbReference type="Pfam" id="PF09639">
    <property type="entry name" value="YjcQ"/>
    <property type="match status" value="1"/>
</dbReference>
<evidence type="ECO:0008006" key="3">
    <source>
        <dbReference type="Google" id="ProtNLM"/>
    </source>
</evidence>
<accession>A0AAX0SAN6</accession>